<accession>A0AAU9XZN5</accession>
<feature type="domain" description="Tyrosine-protein phosphatase" evidence="3">
    <location>
        <begin position="162"/>
        <end position="417"/>
    </location>
</feature>
<protein>
    <submittedName>
        <fullName evidence="5">Uncharacterized protein</fullName>
    </submittedName>
</protein>
<organism evidence="5 6">
    <name type="scientific">Pocillopora meandrina</name>
    <dbReference type="NCBI Taxonomy" id="46732"/>
    <lineage>
        <taxon>Eukaryota</taxon>
        <taxon>Metazoa</taxon>
        <taxon>Cnidaria</taxon>
        <taxon>Anthozoa</taxon>
        <taxon>Hexacorallia</taxon>
        <taxon>Scleractinia</taxon>
        <taxon>Astrocoeniina</taxon>
        <taxon>Pocilloporidae</taxon>
        <taxon>Pocillopora</taxon>
    </lineage>
</organism>
<evidence type="ECO:0000259" key="3">
    <source>
        <dbReference type="PROSITE" id="PS50055"/>
    </source>
</evidence>
<sequence length="423" mass="48179">MEEVKFGNQKEQKTTNPVRDGKYFSRDADARRRRTDEDFIGKPEVEAKRPFDNDGVYECEGAMEFSTQKDRMTTSMVLIVILLLVVTVFGAGILFYGQLESTANISHEESARTRTLTDKLHERGQRARGKPNHKPRESGTSVPVEEFEEHIRRLQANNGLLFSHEYNALSSQADFTWKASLARENMRKNRYISIVAYDHSRVKLSPIQGVPGSDYINANFLDGYQKKKAYIATQGPLPETESDFWRMIWEQDSRTIVMVTNLEERGRIKCHQYWPPEGARVYGDIQVTLKQAVKLSDFTIRTLNLKKANGTDERTVNQYHYTIWPDHGVPTSRSSLLKFVRKASEVNPPDAGPMVVHCSAGVGRTGTFIAIHAMLQRLAAEKSVDVSGYVMSLRRDRNAMVYVQEQYAFIHYVLLEAIKSGNA</sequence>
<feature type="transmembrane region" description="Helical" evidence="2">
    <location>
        <begin position="76"/>
        <end position="97"/>
    </location>
</feature>
<dbReference type="AlphaFoldDB" id="A0AAU9XZN5"/>
<dbReference type="InterPro" id="IPR000387">
    <property type="entry name" value="Tyr_Pase_dom"/>
</dbReference>
<dbReference type="InterPro" id="IPR050348">
    <property type="entry name" value="Protein-Tyr_Phosphatase"/>
</dbReference>
<dbReference type="InterPro" id="IPR003595">
    <property type="entry name" value="Tyr_Pase_cat"/>
</dbReference>
<keyword evidence="2" id="KW-0472">Membrane</keyword>
<evidence type="ECO:0000256" key="2">
    <source>
        <dbReference type="SAM" id="Phobius"/>
    </source>
</evidence>
<evidence type="ECO:0000259" key="4">
    <source>
        <dbReference type="PROSITE" id="PS50056"/>
    </source>
</evidence>
<dbReference type="InterPro" id="IPR016130">
    <property type="entry name" value="Tyr_Pase_AS"/>
</dbReference>
<dbReference type="PROSITE" id="PS50055">
    <property type="entry name" value="TYR_PHOSPHATASE_PTP"/>
    <property type="match status" value="1"/>
</dbReference>
<dbReference type="SMART" id="SM00404">
    <property type="entry name" value="PTPc_motif"/>
    <property type="match status" value="1"/>
</dbReference>
<dbReference type="InterPro" id="IPR029021">
    <property type="entry name" value="Prot-tyrosine_phosphatase-like"/>
</dbReference>
<proteinExistence type="predicted"/>
<dbReference type="PANTHER" id="PTHR19134:SF531">
    <property type="entry name" value="TYROSINE-PROTEIN PHOSPHATASE LAR"/>
    <property type="match status" value="1"/>
</dbReference>
<reference evidence="5 6" key="1">
    <citation type="submission" date="2022-05" db="EMBL/GenBank/DDBJ databases">
        <authorList>
            <consortium name="Genoscope - CEA"/>
            <person name="William W."/>
        </authorList>
    </citation>
    <scope>NUCLEOTIDE SEQUENCE [LARGE SCALE GENOMIC DNA]</scope>
</reference>
<evidence type="ECO:0000313" key="6">
    <source>
        <dbReference type="Proteomes" id="UP001159428"/>
    </source>
</evidence>
<dbReference type="SUPFAM" id="SSF52799">
    <property type="entry name" value="(Phosphotyrosine protein) phosphatases II"/>
    <property type="match status" value="1"/>
</dbReference>
<name>A0AAU9XZN5_9CNID</name>
<dbReference type="SMART" id="SM00194">
    <property type="entry name" value="PTPc"/>
    <property type="match status" value="1"/>
</dbReference>
<gene>
    <name evidence="5" type="ORF">PMEA_00032541</name>
</gene>
<evidence type="ECO:0000256" key="1">
    <source>
        <dbReference type="SAM" id="MobiDB-lite"/>
    </source>
</evidence>
<feature type="region of interest" description="Disordered" evidence="1">
    <location>
        <begin position="108"/>
        <end position="144"/>
    </location>
</feature>
<dbReference type="InterPro" id="IPR000242">
    <property type="entry name" value="PTP_cat"/>
</dbReference>
<dbReference type="GO" id="GO:0004725">
    <property type="term" value="F:protein tyrosine phosphatase activity"/>
    <property type="evidence" value="ECO:0007669"/>
    <property type="project" value="InterPro"/>
</dbReference>
<dbReference type="PROSITE" id="PS50056">
    <property type="entry name" value="TYR_PHOSPHATASE_2"/>
    <property type="match status" value="1"/>
</dbReference>
<dbReference type="Pfam" id="PF00102">
    <property type="entry name" value="Y_phosphatase"/>
    <property type="match status" value="1"/>
</dbReference>
<keyword evidence="2" id="KW-1133">Transmembrane helix</keyword>
<dbReference type="Proteomes" id="UP001159428">
    <property type="component" value="Unassembled WGS sequence"/>
</dbReference>
<keyword evidence="6" id="KW-1185">Reference proteome</keyword>
<feature type="region of interest" description="Disordered" evidence="1">
    <location>
        <begin position="1"/>
        <end position="27"/>
    </location>
</feature>
<comment type="caution">
    <text evidence="5">The sequence shown here is derived from an EMBL/GenBank/DDBJ whole genome shotgun (WGS) entry which is preliminary data.</text>
</comment>
<evidence type="ECO:0000313" key="5">
    <source>
        <dbReference type="EMBL" id="CAH3160547.1"/>
    </source>
</evidence>
<feature type="compositionally biased region" description="Basic and acidic residues" evidence="1">
    <location>
        <begin position="108"/>
        <end position="125"/>
    </location>
</feature>
<dbReference type="PRINTS" id="PR00700">
    <property type="entry name" value="PRTYPHPHTASE"/>
</dbReference>
<feature type="domain" description="Tyrosine specific protein phosphatases" evidence="4">
    <location>
        <begin position="334"/>
        <end position="408"/>
    </location>
</feature>
<dbReference type="FunFam" id="3.90.190.10:FF:000088">
    <property type="entry name" value="Receptor protein-tyrosine phosphatase LAR"/>
    <property type="match status" value="1"/>
</dbReference>
<dbReference type="Gene3D" id="3.90.190.10">
    <property type="entry name" value="Protein tyrosine phosphatase superfamily"/>
    <property type="match status" value="1"/>
</dbReference>
<dbReference type="PROSITE" id="PS00383">
    <property type="entry name" value="TYR_PHOSPHATASE_1"/>
    <property type="match status" value="1"/>
</dbReference>
<keyword evidence="2" id="KW-0812">Transmembrane</keyword>
<dbReference type="EMBL" id="CALNXJ010000076">
    <property type="protein sequence ID" value="CAH3160547.1"/>
    <property type="molecule type" value="Genomic_DNA"/>
</dbReference>
<dbReference type="PANTHER" id="PTHR19134">
    <property type="entry name" value="RECEPTOR-TYPE TYROSINE-PROTEIN PHOSPHATASE"/>
    <property type="match status" value="1"/>
</dbReference>